<evidence type="ECO:0000256" key="1">
    <source>
        <dbReference type="ARBA" id="ARBA00004123"/>
    </source>
</evidence>
<dbReference type="PANTHER" id="PTHR24056">
    <property type="entry name" value="CELL DIVISION PROTEIN KINASE"/>
    <property type="match status" value="1"/>
</dbReference>
<name>A0A6J1T2H0_FRAOC</name>
<evidence type="ECO:0000256" key="20">
    <source>
        <dbReference type="ARBA" id="ARBA00035723"/>
    </source>
</evidence>
<dbReference type="SUPFAM" id="SSF56112">
    <property type="entry name" value="Protein kinase-like (PK-like)"/>
    <property type="match status" value="1"/>
</dbReference>
<evidence type="ECO:0000259" key="25">
    <source>
        <dbReference type="PROSITE" id="PS50011"/>
    </source>
</evidence>
<dbReference type="GO" id="GO:0005929">
    <property type="term" value="C:cilium"/>
    <property type="evidence" value="ECO:0007669"/>
    <property type="project" value="UniProtKB-SubCell"/>
</dbReference>
<evidence type="ECO:0000313" key="27">
    <source>
        <dbReference type="RefSeq" id="XP_026285820.1"/>
    </source>
</evidence>
<keyword evidence="6" id="KW-0217">Developmental protein</keyword>
<evidence type="ECO:0000256" key="4">
    <source>
        <dbReference type="ARBA" id="ARBA00006485"/>
    </source>
</evidence>
<protein>
    <recommendedName>
        <fullName evidence="18">Cyclin-dependent kinase 20</fullName>
        <ecNumber evidence="5">2.7.11.22</ecNumber>
    </recommendedName>
    <alternativeName>
        <fullName evidence="19">Cell cycle-related kinase</fullName>
    </alternativeName>
    <alternativeName>
        <fullName evidence="20">Cell division protein kinase 20</fullName>
    </alternativeName>
</protein>
<proteinExistence type="inferred from homology"/>
<evidence type="ECO:0000256" key="5">
    <source>
        <dbReference type="ARBA" id="ARBA00012425"/>
    </source>
</evidence>
<evidence type="ECO:0000256" key="23">
    <source>
        <dbReference type="PROSITE-ProRule" id="PRU10141"/>
    </source>
</evidence>
<evidence type="ECO:0000256" key="19">
    <source>
        <dbReference type="ARBA" id="ARBA00035720"/>
    </source>
</evidence>
<keyword evidence="9" id="KW-0132">Cell division</keyword>
<evidence type="ECO:0000313" key="28">
    <source>
        <dbReference type="RefSeq" id="XP_026285829.1"/>
    </source>
</evidence>
<dbReference type="AlphaFoldDB" id="A0A6J1T2H0"/>
<evidence type="ECO:0000256" key="21">
    <source>
        <dbReference type="ARBA" id="ARBA00047811"/>
    </source>
</evidence>
<dbReference type="PROSITE" id="PS50011">
    <property type="entry name" value="PROTEIN_KINASE_DOM"/>
    <property type="match status" value="1"/>
</dbReference>
<keyword evidence="13 23" id="KW-0067">ATP-binding</keyword>
<dbReference type="GO" id="GO:0004693">
    <property type="term" value="F:cyclin-dependent protein serine/threonine kinase activity"/>
    <property type="evidence" value="ECO:0007669"/>
    <property type="project" value="UniProtKB-EC"/>
</dbReference>
<evidence type="ECO:0000256" key="11">
    <source>
        <dbReference type="ARBA" id="ARBA00022741"/>
    </source>
</evidence>
<dbReference type="KEGG" id="foc:113211605"/>
<dbReference type="Gene3D" id="1.10.510.10">
    <property type="entry name" value="Transferase(Phosphotransferase) domain 1"/>
    <property type="match status" value="1"/>
</dbReference>
<keyword evidence="15" id="KW-0539">Nucleus</keyword>
<evidence type="ECO:0000313" key="26">
    <source>
        <dbReference type="Proteomes" id="UP000504606"/>
    </source>
</evidence>
<evidence type="ECO:0000256" key="17">
    <source>
        <dbReference type="ARBA" id="ARBA00023306"/>
    </source>
</evidence>
<evidence type="ECO:0000256" key="6">
    <source>
        <dbReference type="ARBA" id="ARBA00022473"/>
    </source>
</evidence>
<evidence type="ECO:0000256" key="14">
    <source>
        <dbReference type="ARBA" id="ARBA00023069"/>
    </source>
</evidence>
<evidence type="ECO:0000256" key="8">
    <source>
        <dbReference type="ARBA" id="ARBA00022527"/>
    </source>
</evidence>
<dbReference type="GeneID" id="113211605"/>
<organism evidence="26 27">
    <name type="scientific">Frankliniella occidentalis</name>
    <name type="common">Western flower thrips</name>
    <name type="synonym">Euthrips occidentalis</name>
    <dbReference type="NCBI Taxonomy" id="133901"/>
    <lineage>
        <taxon>Eukaryota</taxon>
        <taxon>Metazoa</taxon>
        <taxon>Ecdysozoa</taxon>
        <taxon>Arthropoda</taxon>
        <taxon>Hexapoda</taxon>
        <taxon>Insecta</taxon>
        <taxon>Pterygota</taxon>
        <taxon>Neoptera</taxon>
        <taxon>Paraneoptera</taxon>
        <taxon>Thysanoptera</taxon>
        <taxon>Terebrantia</taxon>
        <taxon>Thripoidea</taxon>
        <taxon>Thripidae</taxon>
        <taxon>Frankliniella</taxon>
    </lineage>
</organism>
<dbReference type="CDD" id="cd07832">
    <property type="entry name" value="STKc_CCRK"/>
    <property type="match status" value="1"/>
</dbReference>
<keyword evidence="16" id="KW-0966">Cell projection</keyword>
<evidence type="ECO:0000256" key="3">
    <source>
        <dbReference type="ARBA" id="ARBA00004496"/>
    </source>
</evidence>
<dbReference type="InterPro" id="IPR050108">
    <property type="entry name" value="CDK"/>
</dbReference>
<dbReference type="PROSITE" id="PS00107">
    <property type="entry name" value="PROTEIN_KINASE_ATP"/>
    <property type="match status" value="1"/>
</dbReference>
<keyword evidence="11 23" id="KW-0547">Nucleotide-binding</keyword>
<dbReference type="Pfam" id="PF00069">
    <property type="entry name" value="Pkinase"/>
    <property type="match status" value="1"/>
</dbReference>
<evidence type="ECO:0000256" key="24">
    <source>
        <dbReference type="RuleBase" id="RU000304"/>
    </source>
</evidence>
<keyword evidence="17" id="KW-0131">Cell cycle</keyword>
<feature type="domain" description="Protein kinase" evidence="25">
    <location>
        <begin position="5"/>
        <end position="291"/>
    </location>
</feature>
<dbReference type="FunFam" id="3.30.200.20:FF:000579">
    <property type="entry name" value="cyclin-dependent kinase 20"/>
    <property type="match status" value="1"/>
</dbReference>
<dbReference type="RefSeq" id="XP_052119884.1">
    <property type="nucleotide sequence ID" value="XM_052263924.1"/>
</dbReference>
<comment type="similarity">
    <text evidence="4">Belongs to the protein kinase superfamily. CMGC Ser/Thr protein kinase family. CDC2/CDKX subfamily.</text>
</comment>
<evidence type="ECO:0000256" key="15">
    <source>
        <dbReference type="ARBA" id="ARBA00023242"/>
    </source>
</evidence>
<dbReference type="SMART" id="SM00220">
    <property type="entry name" value="S_TKc"/>
    <property type="match status" value="1"/>
</dbReference>
<evidence type="ECO:0000256" key="22">
    <source>
        <dbReference type="ARBA" id="ARBA00048367"/>
    </source>
</evidence>
<feature type="binding site" evidence="23">
    <location>
        <position position="34"/>
    </location>
    <ligand>
        <name>ATP</name>
        <dbReference type="ChEBI" id="CHEBI:30616"/>
    </ligand>
</feature>
<dbReference type="GO" id="GO:0005524">
    <property type="term" value="F:ATP binding"/>
    <property type="evidence" value="ECO:0007669"/>
    <property type="project" value="UniProtKB-UniRule"/>
</dbReference>
<evidence type="ECO:0000256" key="12">
    <source>
        <dbReference type="ARBA" id="ARBA00022777"/>
    </source>
</evidence>
<keyword evidence="10" id="KW-0808">Transferase</keyword>
<accession>A0A6J1T2H0</accession>
<keyword evidence="7" id="KW-0963">Cytoplasm</keyword>
<gene>
    <name evidence="27 28 29 30 31 32 33" type="primary">LOC113211605</name>
</gene>
<sequence>MMENYTVTGHIGEGAHGLVLRGRHLPSGRDVALKKVKVRKLEDGIPISILRESKILKTVDCRYIVKLLDFFPQGLGFVLVFELMPSGLWEMLHDVENPITLAQGKSYMRMLLMGLNYLHKNHIMHRDLKPANLLISFEGELKIADLGQARLIWSDSKNESRPYTHQVATRWYRAPELLYGAKFYTQSVDLWAVGCILAEIIMKSPIFPGETDIEQLAMVISSLGTPTEESWPGLTSLPDYNKITFPESRRIPWETLVPDCPPDALSLIQGFLLYDADKRITAQEALSHSYFFTPPLACPLSDMPKPKDGHRNKFRDREVKADVLFEELFKQLSDFVP</sequence>
<dbReference type="GO" id="GO:0005737">
    <property type="term" value="C:cytoplasm"/>
    <property type="evidence" value="ECO:0007669"/>
    <property type="project" value="UniProtKB-SubCell"/>
</dbReference>
<keyword evidence="26" id="KW-1185">Reference proteome</keyword>
<evidence type="ECO:0000313" key="32">
    <source>
        <dbReference type="RefSeq" id="XP_052119884.1"/>
    </source>
</evidence>
<dbReference type="PROSITE" id="PS00108">
    <property type="entry name" value="PROTEIN_KINASE_ST"/>
    <property type="match status" value="1"/>
</dbReference>
<dbReference type="InterPro" id="IPR000719">
    <property type="entry name" value="Prot_kinase_dom"/>
</dbReference>
<evidence type="ECO:0000313" key="31">
    <source>
        <dbReference type="RefSeq" id="XP_052119883.1"/>
    </source>
</evidence>
<reference evidence="27 28" key="1">
    <citation type="submission" date="2025-04" db="UniProtKB">
        <authorList>
            <consortium name="RefSeq"/>
        </authorList>
    </citation>
    <scope>IDENTIFICATION</scope>
    <source>
        <tissue evidence="27 28">Whole organism</tissue>
    </source>
</reference>
<keyword evidence="8 24" id="KW-0723">Serine/threonine-protein kinase</keyword>
<dbReference type="InterPro" id="IPR048002">
    <property type="entry name" value="CDK20-like_STKc"/>
</dbReference>
<dbReference type="RefSeq" id="XP_052119885.1">
    <property type="nucleotide sequence ID" value="XM_052263925.1"/>
</dbReference>
<evidence type="ECO:0000256" key="10">
    <source>
        <dbReference type="ARBA" id="ARBA00022679"/>
    </source>
</evidence>
<dbReference type="RefSeq" id="XP_026285838.1">
    <property type="nucleotide sequence ID" value="XM_026430053.2"/>
</dbReference>
<comment type="catalytic activity">
    <reaction evidence="22">
        <text>L-seryl-[protein] + ATP = O-phospho-L-seryl-[protein] + ADP + H(+)</text>
        <dbReference type="Rhea" id="RHEA:17989"/>
        <dbReference type="Rhea" id="RHEA-COMP:9863"/>
        <dbReference type="Rhea" id="RHEA-COMP:11604"/>
        <dbReference type="ChEBI" id="CHEBI:15378"/>
        <dbReference type="ChEBI" id="CHEBI:29999"/>
        <dbReference type="ChEBI" id="CHEBI:30616"/>
        <dbReference type="ChEBI" id="CHEBI:83421"/>
        <dbReference type="ChEBI" id="CHEBI:456216"/>
        <dbReference type="EC" id="2.7.11.22"/>
    </reaction>
</comment>
<dbReference type="PANTHER" id="PTHR24056:SF171">
    <property type="entry name" value="CYCLIN-DEPENDENT KINASE 20"/>
    <property type="match status" value="1"/>
</dbReference>
<comment type="catalytic activity">
    <reaction evidence="21">
        <text>L-threonyl-[protein] + ATP = O-phospho-L-threonyl-[protein] + ADP + H(+)</text>
        <dbReference type="Rhea" id="RHEA:46608"/>
        <dbReference type="Rhea" id="RHEA-COMP:11060"/>
        <dbReference type="Rhea" id="RHEA-COMP:11605"/>
        <dbReference type="ChEBI" id="CHEBI:15378"/>
        <dbReference type="ChEBI" id="CHEBI:30013"/>
        <dbReference type="ChEBI" id="CHEBI:30616"/>
        <dbReference type="ChEBI" id="CHEBI:61977"/>
        <dbReference type="ChEBI" id="CHEBI:456216"/>
        <dbReference type="EC" id="2.7.11.22"/>
    </reaction>
</comment>
<evidence type="ECO:0000256" key="18">
    <source>
        <dbReference type="ARBA" id="ARBA00035711"/>
    </source>
</evidence>
<evidence type="ECO:0000313" key="30">
    <source>
        <dbReference type="RefSeq" id="XP_026285847.1"/>
    </source>
</evidence>
<keyword evidence="14" id="KW-0969">Cilium</keyword>
<evidence type="ECO:0000256" key="16">
    <source>
        <dbReference type="ARBA" id="ARBA00023273"/>
    </source>
</evidence>
<dbReference type="RefSeq" id="XP_052119883.1">
    <property type="nucleotide sequence ID" value="XM_052263923.1"/>
</dbReference>
<evidence type="ECO:0000256" key="2">
    <source>
        <dbReference type="ARBA" id="ARBA00004138"/>
    </source>
</evidence>
<dbReference type="Proteomes" id="UP000504606">
    <property type="component" value="Unplaced"/>
</dbReference>
<dbReference type="RefSeq" id="XP_026285829.1">
    <property type="nucleotide sequence ID" value="XM_026430044.2"/>
</dbReference>
<evidence type="ECO:0000256" key="7">
    <source>
        <dbReference type="ARBA" id="ARBA00022490"/>
    </source>
</evidence>
<dbReference type="Gene3D" id="3.30.200.20">
    <property type="entry name" value="Phosphorylase Kinase, domain 1"/>
    <property type="match status" value="1"/>
</dbReference>
<dbReference type="RefSeq" id="XP_026285820.1">
    <property type="nucleotide sequence ID" value="XM_026430035.2"/>
</dbReference>
<comment type="subcellular location">
    <subcellularLocation>
        <location evidence="2">Cell projection</location>
        <location evidence="2">Cilium</location>
    </subcellularLocation>
    <subcellularLocation>
        <location evidence="3">Cytoplasm</location>
    </subcellularLocation>
    <subcellularLocation>
        <location evidence="1">Nucleus</location>
    </subcellularLocation>
</comment>
<evidence type="ECO:0000256" key="9">
    <source>
        <dbReference type="ARBA" id="ARBA00022618"/>
    </source>
</evidence>
<dbReference type="FunFam" id="1.10.510.10:FF:000624">
    <property type="entry name" value="Mitogen-activated protein kinase"/>
    <property type="match status" value="1"/>
</dbReference>
<dbReference type="InterPro" id="IPR011009">
    <property type="entry name" value="Kinase-like_dom_sf"/>
</dbReference>
<dbReference type="InterPro" id="IPR017441">
    <property type="entry name" value="Protein_kinase_ATP_BS"/>
</dbReference>
<evidence type="ECO:0000313" key="33">
    <source>
        <dbReference type="RefSeq" id="XP_052119885.1"/>
    </source>
</evidence>
<dbReference type="EC" id="2.7.11.22" evidence="5"/>
<dbReference type="RefSeq" id="XP_026285847.1">
    <property type="nucleotide sequence ID" value="XM_026430062.2"/>
</dbReference>
<dbReference type="InterPro" id="IPR008271">
    <property type="entry name" value="Ser/Thr_kinase_AS"/>
</dbReference>
<keyword evidence="12" id="KW-0418">Kinase</keyword>
<evidence type="ECO:0000256" key="13">
    <source>
        <dbReference type="ARBA" id="ARBA00022840"/>
    </source>
</evidence>
<dbReference type="GO" id="GO:0005634">
    <property type="term" value="C:nucleus"/>
    <property type="evidence" value="ECO:0007669"/>
    <property type="project" value="UniProtKB-SubCell"/>
</dbReference>
<dbReference type="OrthoDB" id="63265at2759"/>
<evidence type="ECO:0000313" key="29">
    <source>
        <dbReference type="RefSeq" id="XP_026285838.1"/>
    </source>
</evidence>
<dbReference type="GO" id="GO:0051301">
    <property type="term" value="P:cell division"/>
    <property type="evidence" value="ECO:0007669"/>
    <property type="project" value="UniProtKB-KW"/>
</dbReference>